<feature type="signal peptide" evidence="17">
    <location>
        <begin position="1"/>
        <end position="22"/>
    </location>
</feature>
<evidence type="ECO:0000256" key="8">
    <source>
        <dbReference type="ARBA" id="ARBA00022824"/>
    </source>
</evidence>
<keyword evidence="12" id="KW-0294">Fucose metabolism</keyword>
<dbReference type="AlphaFoldDB" id="A0A818QRZ7"/>
<dbReference type="GO" id="GO:0005783">
    <property type="term" value="C:endoplasmic reticulum"/>
    <property type="evidence" value="ECO:0007669"/>
    <property type="project" value="UniProtKB-SubCell"/>
</dbReference>
<keyword evidence="6" id="KW-0328">Glycosyltransferase</keyword>
<dbReference type="InterPro" id="IPR039922">
    <property type="entry name" value="POFUT1"/>
</dbReference>
<dbReference type="EMBL" id="CAJOAZ010000426">
    <property type="protein sequence ID" value="CAF3645763.1"/>
    <property type="molecule type" value="Genomic_DNA"/>
</dbReference>
<evidence type="ECO:0000256" key="3">
    <source>
        <dbReference type="ARBA" id="ARBA00010626"/>
    </source>
</evidence>
<evidence type="ECO:0000256" key="11">
    <source>
        <dbReference type="ARBA" id="ARBA00023180"/>
    </source>
</evidence>
<evidence type="ECO:0000256" key="5">
    <source>
        <dbReference type="ARBA" id="ARBA00021745"/>
    </source>
</evidence>
<accession>A0A818QRZ7</accession>
<evidence type="ECO:0000256" key="14">
    <source>
        <dbReference type="ARBA" id="ARBA00033080"/>
    </source>
</evidence>
<evidence type="ECO:0000256" key="15">
    <source>
        <dbReference type="ARBA" id="ARBA00047273"/>
    </source>
</evidence>
<evidence type="ECO:0000256" key="2">
    <source>
        <dbReference type="ARBA" id="ARBA00004922"/>
    </source>
</evidence>
<sequence>MEVFSIIFDIIASLLLISVVKTEESQYEIDPNGYITFCLCMGRLGNQVEHFLGGLAFAKLLNRTLIVPPLRTNKNVPYSEWFQIESLRAYHRVIDAQDFMQELAPHVWPPESRIGFCWLPNNKPKSECKMKEGNPFGPFWNELHIDFVDTVAHNLNYDSNSIDQWKKLYSSDRYPVIALKGAPTPFPMKAQYRYLQKYMNWSNTIINEVQQHQQNLFNNTPYIGIHLRNDNDWKKACADVESYKSRSYMASPQCLDLPSSTHTYVTHKICYPSDNDILRLLKNIILRTRIHNIYVATDKRPMIKEIQEYLSAQRVHVKHLDPWLPIIDVAMLAHANYFIGNCVSSFTSFVKRARDVQNLPTAFWGFSN</sequence>
<dbReference type="GO" id="GO:0046922">
    <property type="term" value="F:peptide-O-fucosyltransferase activity"/>
    <property type="evidence" value="ECO:0007669"/>
    <property type="project" value="UniProtKB-EC"/>
</dbReference>
<keyword evidence="13" id="KW-0119">Carbohydrate metabolism</keyword>
<dbReference type="EC" id="2.4.1.221" evidence="4"/>
<comment type="caution">
    <text evidence="18">The sequence shown here is derived from an EMBL/GenBank/DDBJ whole genome shotgun (WGS) entry which is preliminary data.</text>
</comment>
<evidence type="ECO:0000256" key="13">
    <source>
        <dbReference type="ARBA" id="ARBA00023277"/>
    </source>
</evidence>
<name>A0A818QRZ7_9BILA</name>
<dbReference type="GO" id="GO:0007219">
    <property type="term" value="P:Notch signaling pathway"/>
    <property type="evidence" value="ECO:0007669"/>
    <property type="project" value="UniProtKB-KW"/>
</dbReference>
<dbReference type="UniPathway" id="UPA00378"/>
<protein>
    <recommendedName>
        <fullName evidence="5">GDP-fucose protein O-fucosyltransferase 1</fullName>
        <ecNumber evidence="4">2.4.1.221</ecNumber>
    </recommendedName>
    <alternativeName>
        <fullName evidence="14">Peptide-O-fucosyltransferase 1</fullName>
    </alternativeName>
</protein>
<evidence type="ECO:0000256" key="1">
    <source>
        <dbReference type="ARBA" id="ARBA00004240"/>
    </source>
</evidence>
<dbReference type="Pfam" id="PF10250">
    <property type="entry name" value="O-FucT"/>
    <property type="match status" value="1"/>
</dbReference>
<reference evidence="18" key="1">
    <citation type="submission" date="2021-02" db="EMBL/GenBank/DDBJ databases">
        <authorList>
            <person name="Nowell W R."/>
        </authorList>
    </citation>
    <scope>NUCLEOTIDE SEQUENCE</scope>
</reference>
<evidence type="ECO:0000256" key="17">
    <source>
        <dbReference type="SAM" id="SignalP"/>
    </source>
</evidence>
<evidence type="ECO:0000256" key="16">
    <source>
        <dbReference type="ARBA" id="ARBA00048647"/>
    </source>
</evidence>
<evidence type="ECO:0000256" key="10">
    <source>
        <dbReference type="ARBA" id="ARBA00023157"/>
    </source>
</evidence>
<dbReference type="GO" id="GO:0008593">
    <property type="term" value="P:regulation of Notch signaling pathway"/>
    <property type="evidence" value="ECO:0007669"/>
    <property type="project" value="TreeGrafter"/>
</dbReference>
<dbReference type="GO" id="GO:0006004">
    <property type="term" value="P:fucose metabolic process"/>
    <property type="evidence" value="ECO:0007669"/>
    <property type="project" value="UniProtKB-KW"/>
</dbReference>
<keyword evidence="9" id="KW-0914">Notch signaling pathway</keyword>
<dbReference type="CDD" id="cd11302">
    <property type="entry name" value="O-FucT-1"/>
    <property type="match status" value="1"/>
</dbReference>
<organism evidence="18 19">
    <name type="scientific">Adineta steineri</name>
    <dbReference type="NCBI Taxonomy" id="433720"/>
    <lineage>
        <taxon>Eukaryota</taxon>
        <taxon>Metazoa</taxon>
        <taxon>Spiralia</taxon>
        <taxon>Gnathifera</taxon>
        <taxon>Rotifera</taxon>
        <taxon>Eurotatoria</taxon>
        <taxon>Bdelloidea</taxon>
        <taxon>Adinetida</taxon>
        <taxon>Adinetidae</taxon>
        <taxon>Adineta</taxon>
    </lineage>
</organism>
<comment type="subcellular location">
    <subcellularLocation>
        <location evidence="1">Endoplasmic reticulum</location>
    </subcellularLocation>
</comment>
<keyword evidence="7" id="KW-0808">Transferase</keyword>
<comment type="catalytic activity">
    <reaction evidence="15">
        <text>L-threonyl-[protein] + GDP-beta-L-fucose = 3-O-(alpha-L-fucosyl)-L-threonyl-[protein] + GDP + H(+)</text>
        <dbReference type="Rhea" id="RHEA:70491"/>
        <dbReference type="Rhea" id="RHEA-COMP:11060"/>
        <dbReference type="Rhea" id="RHEA-COMP:17915"/>
        <dbReference type="ChEBI" id="CHEBI:15378"/>
        <dbReference type="ChEBI" id="CHEBI:30013"/>
        <dbReference type="ChEBI" id="CHEBI:57273"/>
        <dbReference type="ChEBI" id="CHEBI:58189"/>
        <dbReference type="ChEBI" id="CHEBI:189631"/>
        <dbReference type="EC" id="2.4.1.221"/>
    </reaction>
    <physiologicalReaction direction="left-to-right" evidence="15">
        <dbReference type="Rhea" id="RHEA:70492"/>
    </physiologicalReaction>
</comment>
<evidence type="ECO:0000256" key="7">
    <source>
        <dbReference type="ARBA" id="ARBA00022679"/>
    </source>
</evidence>
<proteinExistence type="inferred from homology"/>
<evidence type="ECO:0000313" key="19">
    <source>
        <dbReference type="Proteomes" id="UP000663844"/>
    </source>
</evidence>
<comment type="catalytic activity">
    <reaction evidence="16">
        <text>L-seryl-[protein] + GDP-beta-L-fucose = 3-O-(alpha-L-fucosyl)-L-seryl-[protein] + GDP + H(+)</text>
        <dbReference type="Rhea" id="RHEA:63644"/>
        <dbReference type="Rhea" id="RHEA-COMP:9863"/>
        <dbReference type="Rhea" id="RHEA-COMP:17914"/>
        <dbReference type="ChEBI" id="CHEBI:15378"/>
        <dbReference type="ChEBI" id="CHEBI:29999"/>
        <dbReference type="ChEBI" id="CHEBI:57273"/>
        <dbReference type="ChEBI" id="CHEBI:58189"/>
        <dbReference type="ChEBI" id="CHEBI:189632"/>
        <dbReference type="EC" id="2.4.1.221"/>
    </reaction>
    <physiologicalReaction direction="left-to-right" evidence="16">
        <dbReference type="Rhea" id="RHEA:63645"/>
    </physiologicalReaction>
</comment>
<dbReference type="Gene3D" id="3.40.50.11340">
    <property type="match status" value="1"/>
</dbReference>
<keyword evidence="10" id="KW-1015">Disulfide bond</keyword>
<evidence type="ECO:0000256" key="9">
    <source>
        <dbReference type="ARBA" id="ARBA00022976"/>
    </source>
</evidence>
<evidence type="ECO:0000313" key="18">
    <source>
        <dbReference type="EMBL" id="CAF3645763.1"/>
    </source>
</evidence>
<comment type="similarity">
    <text evidence="3">Belongs to the glycosyltransferase 65 family.</text>
</comment>
<evidence type="ECO:0000256" key="12">
    <source>
        <dbReference type="ARBA" id="ARBA00023253"/>
    </source>
</evidence>
<dbReference type="PANTHER" id="PTHR21420">
    <property type="entry name" value="GDP-FUCOSE PROTEIN O-FUCOSYLTRANSFERASE 1"/>
    <property type="match status" value="1"/>
</dbReference>
<dbReference type="Gene3D" id="3.40.50.11350">
    <property type="match status" value="1"/>
</dbReference>
<dbReference type="PANTHER" id="PTHR21420:SF9">
    <property type="entry name" value="GDP-FUCOSE PROTEIN O-FUCOSYLTRANSFERASE 1"/>
    <property type="match status" value="1"/>
</dbReference>
<dbReference type="InterPro" id="IPR019378">
    <property type="entry name" value="GDP-Fuc_O-FucTrfase"/>
</dbReference>
<gene>
    <name evidence="18" type="ORF">OXD698_LOCUS8729</name>
</gene>
<evidence type="ECO:0000256" key="4">
    <source>
        <dbReference type="ARBA" id="ARBA00012196"/>
    </source>
</evidence>
<keyword evidence="8" id="KW-0256">Endoplasmic reticulum</keyword>
<comment type="pathway">
    <text evidence="2">Protein modification; protein glycosylation.</text>
</comment>
<evidence type="ECO:0000256" key="6">
    <source>
        <dbReference type="ARBA" id="ARBA00022676"/>
    </source>
</evidence>
<keyword evidence="11" id="KW-0325">Glycoprotein</keyword>
<keyword evidence="17" id="KW-0732">Signal</keyword>
<dbReference type="Proteomes" id="UP000663844">
    <property type="component" value="Unassembled WGS sequence"/>
</dbReference>
<feature type="chain" id="PRO_5032689346" description="GDP-fucose protein O-fucosyltransferase 1" evidence="17">
    <location>
        <begin position="23"/>
        <end position="368"/>
    </location>
</feature>